<feature type="binding site" evidence="6">
    <location>
        <begin position="221"/>
        <end position="227"/>
    </location>
    <ligand>
        <name>GTP</name>
        <dbReference type="ChEBI" id="CHEBI:37565"/>
    </ligand>
</feature>
<protein>
    <recommendedName>
        <fullName evidence="6">tRNA modification GTPase MnmE</fullName>
        <ecNumber evidence="6">3.6.-.-</ecNumber>
    </recommendedName>
</protein>
<keyword evidence="6" id="KW-0479">Metal-binding</keyword>
<dbReference type="Pfam" id="PF12631">
    <property type="entry name" value="MnmE_helical"/>
    <property type="match status" value="1"/>
</dbReference>
<dbReference type="Gene3D" id="3.40.50.300">
    <property type="entry name" value="P-loop containing nucleotide triphosphate hydrolases"/>
    <property type="match status" value="1"/>
</dbReference>
<dbReference type="InterPro" id="IPR004520">
    <property type="entry name" value="GTPase_MnmE"/>
</dbReference>
<evidence type="ECO:0000256" key="6">
    <source>
        <dbReference type="HAMAP-Rule" id="MF_00379"/>
    </source>
</evidence>
<dbReference type="GO" id="GO:0005525">
    <property type="term" value="F:GTP binding"/>
    <property type="evidence" value="ECO:0007669"/>
    <property type="project" value="UniProtKB-UniRule"/>
</dbReference>
<dbReference type="CDD" id="cd04164">
    <property type="entry name" value="trmE"/>
    <property type="match status" value="1"/>
</dbReference>
<evidence type="ECO:0000256" key="2">
    <source>
        <dbReference type="ARBA" id="ARBA00022694"/>
    </source>
</evidence>
<evidence type="ECO:0000313" key="12">
    <source>
        <dbReference type="Proteomes" id="UP001366166"/>
    </source>
</evidence>
<feature type="binding site" evidence="6">
    <location>
        <begin position="202"/>
        <end position="207"/>
    </location>
    <ligand>
        <name>GTP</name>
        <dbReference type="ChEBI" id="CHEBI:37565"/>
    </ligand>
</feature>
<evidence type="ECO:0000256" key="1">
    <source>
        <dbReference type="ARBA" id="ARBA00011043"/>
    </source>
</evidence>
<dbReference type="InterPro" id="IPR031168">
    <property type="entry name" value="G_TrmE"/>
</dbReference>
<feature type="domain" description="GTP-binding protein TrmE N-terminal" evidence="9">
    <location>
        <begin position="12"/>
        <end position="96"/>
    </location>
</feature>
<dbReference type="Proteomes" id="UP001366166">
    <property type="component" value="Chromosome"/>
</dbReference>
<evidence type="ECO:0000259" key="8">
    <source>
        <dbReference type="Pfam" id="PF01926"/>
    </source>
</evidence>
<name>A0AAU9E8P7_9BACT</name>
<gene>
    <name evidence="6 11" type="primary">mnmE</name>
    <name evidence="6" type="synonym">trmE</name>
    <name evidence="11" type="ORF">FAK_00330</name>
</gene>
<feature type="binding site" evidence="6">
    <location>
        <position position="206"/>
    </location>
    <ligand>
        <name>Mg(2+)</name>
        <dbReference type="ChEBI" id="CHEBI:18420"/>
    </ligand>
</feature>
<dbReference type="SUPFAM" id="SSF52540">
    <property type="entry name" value="P-loop containing nucleoside triphosphate hydrolases"/>
    <property type="match status" value="1"/>
</dbReference>
<evidence type="ECO:0000259" key="9">
    <source>
        <dbReference type="Pfam" id="PF10396"/>
    </source>
</evidence>
<comment type="subcellular location">
    <subcellularLocation>
        <location evidence="6">Cytoplasm</location>
    </subcellularLocation>
</comment>
<dbReference type="InterPro" id="IPR027266">
    <property type="entry name" value="TrmE/GcvT-like"/>
</dbReference>
<dbReference type="PANTHER" id="PTHR42714">
    <property type="entry name" value="TRNA MODIFICATION GTPASE GTPBP3"/>
    <property type="match status" value="1"/>
</dbReference>
<dbReference type="Gene3D" id="3.30.1360.120">
    <property type="entry name" value="Probable tRNA modification gtpase trme, domain 1"/>
    <property type="match status" value="1"/>
</dbReference>
<feature type="binding site" evidence="6">
    <location>
        <position position="227"/>
    </location>
    <ligand>
        <name>Mg(2+)</name>
        <dbReference type="ChEBI" id="CHEBI:18420"/>
    </ligand>
</feature>
<keyword evidence="3 6" id="KW-0547">Nucleotide-binding</keyword>
<feature type="domain" description="G" evidence="8">
    <location>
        <begin position="195"/>
        <end position="307"/>
    </location>
</feature>
<dbReference type="GO" id="GO:0003924">
    <property type="term" value="F:GTPase activity"/>
    <property type="evidence" value="ECO:0007669"/>
    <property type="project" value="UniProtKB-UniRule"/>
</dbReference>
<keyword evidence="6" id="KW-0963">Cytoplasm</keyword>
<evidence type="ECO:0000256" key="4">
    <source>
        <dbReference type="ARBA" id="ARBA00022958"/>
    </source>
</evidence>
<dbReference type="AlphaFoldDB" id="A0AAU9E8P7"/>
<dbReference type="GO" id="GO:0030488">
    <property type="term" value="P:tRNA methylation"/>
    <property type="evidence" value="ECO:0007669"/>
    <property type="project" value="TreeGrafter"/>
</dbReference>
<dbReference type="InterPro" id="IPR018948">
    <property type="entry name" value="GTP-bd_TrmE_N"/>
</dbReference>
<dbReference type="EC" id="3.6.-.-" evidence="6"/>
<reference evidence="12" key="1">
    <citation type="journal article" date="2023" name="Arch. Microbiol.">
        <title>Desulfoferula mesophilus gen. nov. sp. nov., a mesophilic sulfate-reducing bacterium isolated from a brackish lake sediment.</title>
        <authorList>
            <person name="Watanabe T."/>
            <person name="Yabe T."/>
            <person name="Tsuji J.M."/>
            <person name="Fukui M."/>
        </authorList>
    </citation>
    <scope>NUCLEOTIDE SEQUENCE [LARGE SCALE GENOMIC DNA]</scope>
    <source>
        <strain evidence="12">12FAK</strain>
    </source>
</reference>
<keyword evidence="12" id="KW-1185">Reference proteome</keyword>
<evidence type="ECO:0000313" key="11">
    <source>
        <dbReference type="EMBL" id="BEQ12967.1"/>
    </source>
</evidence>
<keyword evidence="6" id="KW-0460">Magnesium</keyword>
<accession>A0AAU9E8P7</accession>
<dbReference type="KEGG" id="dmp:FAK_00330"/>
<comment type="function">
    <text evidence="6">Exhibits a very high intrinsic GTPase hydrolysis rate. Involved in the addition of a carboxymethylaminomethyl (cmnm) group at the wobble position (U34) of certain tRNAs, forming tRNA-cmnm(5)s(2)U34.</text>
</comment>
<dbReference type="PANTHER" id="PTHR42714:SF2">
    <property type="entry name" value="TRNA MODIFICATION GTPASE GTPBP3, MITOCHONDRIAL"/>
    <property type="match status" value="1"/>
</dbReference>
<comment type="cofactor">
    <cofactor evidence="6">
        <name>K(+)</name>
        <dbReference type="ChEBI" id="CHEBI:29103"/>
    </cofactor>
    <text evidence="6">Binds 1 potassium ion per subunit.</text>
</comment>
<dbReference type="Pfam" id="PF01926">
    <property type="entry name" value="MMR_HSR1"/>
    <property type="match status" value="1"/>
</dbReference>
<keyword evidence="6" id="KW-0378">Hydrolase</keyword>
<proteinExistence type="inferred from homology"/>
<dbReference type="GO" id="GO:0002098">
    <property type="term" value="P:tRNA wobble uridine modification"/>
    <property type="evidence" value="ECO:0007669"/>
    <property type="project" value="TreeGrafter"/>
</dbReference>
<dbReference type="NCBIfam" id="TIGR00450">
    <property type="entry name" value="mnmE_trmE_thdF"/>
    <property type="match status" value="1"/>
</dbReference>
<dbReference type="HAMAP" id="MF_00379">
    <property type="entry name" value="GTPase_MnmE"/>
    <property type="match status" value="1"/>
</dbReference>
<dbReference type="GO" id="GO:0005829">
    <property type="term" value="C:cytosol"/>
    <property type="evidence" value="ECO:0007669"/>
    <property type="project" value="TreeGrafter"/>
</dbReference>
<dbReference type="NCBIfam" id="TIGR00231">
    <property type="entry name" value="small_GTP"/>
    <property type="match status" value="1"/>
</dbReference>
<evidence type="ECO:0000256" key="7">
    <source>
        <dbReference type="RuleBase" id="RU003313"/>
    </source>
</evidence>
<evidence type="ECO:0000256" key="3">
    <source>
        <dbReference type="ARBA" id="ARBA00022741"/>
    </source>
</evidence>
<dbReference type="InterPro" id="IPR025867">
    <property type="entry name" value="MnmE_helical"/>
</dbReference>
<feature type="binding site" evidence="6">
    <location>
        <begin position="246"/>
        <end position="249"/>
    </location>
    <ligand>
        <name>GTP</name>
        <dbReference type="ChEBI" id="CHEBI:37565"/>
    </ligand>
</feature>
<dbReference type="InterPro" id="IPR005225">
    <property type="entry name" value="Small_GTP-bd"/>
</dbReference>
<organism evidence="11 12">
    <name type="scientific">Desulfoferula mesophila</name>
    <dbReference type="NCBI Taxonomy" id="3058419"/>
    <lineage>
        <taxon>Bacteria</taxon>
        <taxon>Pseudomonadati</taxon>
        <taxon>Thermodesulfobacteriota</taxon>
        <taxon>Desulfarculia</taxon>
        <taxon>Desulfarculales</taxon>
        <taxon>Desulfarculaceae</taxon>
        <taxon>Desulfoferula</taxon>
    </lineage>
</organism>
<dbReference type="Gene3D" id="1.20.120.430">
    <property type="entry name" value="tRNA modification GTPase MnmE domain 2"/>
    <property type="match status" value="1"/>
</dbReference>
<evidence type="ECO:0000256" key="5">
    <source>
        <dbReference type="ARBA" id="ARBA00023134"/>
    </source>
</evidence>
<evidence type="ECO:0000259" key="10">
    <source>
        <dbReference type="Pfam" id="PF12631"/>
    </source>
</evidence>
<keyword evidence="5 6" id="KW-0342">GTP-binding</keyword>
<keyword evidence="2 6" id="KW-0819">tRNA processing</keyword>
<comment type="subunit">
    <text evidence="6">Homodimer. Heterotetramer of two MnmE and two MnmG subunits.</text>
</comment>
<dbReference type="CDD" id="cd14858">
    <property type="entry name" value="TrmE_N"/>
    <property type="match status" value="1"/>
</dbReference>
<dbReference type="EMBL" id="AP028679">
    <property type="protein sequence ID" value="BEQ12967.1"/>
    <property type="molecule type" value="Genomic_DNA"/>
</dbReference>
<feature type="binding site" evidence="6">
    <location>
        <position position="429"/>
    </location>
    <ligand>
        <name>(6S)-5-formyl-5,6,7,8-tetrahydrofolate</name>
        <dbReference type="ChEBI" id="CHEBI:57457"/>
    </ligand>
</feature>
<dbReference type="GO" id="GO:0046872">
    <property type="term" value="F:metal ion binding"/>
    <property type="evidence" value="ECO:0007669"/>
    <property type="project" value="UniProtKB-KW"/>
</dbReference>
<dbReference type="InterPro" id="IPR006073">
    <property type="entry name" value="GTP-bd"/>
</dbReference>
<comment type="similarity">
    <text evidence="1 6 7">Belongs to the TRAFAC class TrmE-Era-EngA-EngB-Septin-like GTPase superfamily. TrmE GTPase family.</text>
</comment>
<dbReference type="InterPro" id="IPR027417">
    <property type="entry name" value="P-loop_NTPase"/>
</dbReference>
<feature type="domain" description="MnmE helical" evidence="10">
    <location>
        <begin position="99"/>
        <end position="426"/>
    </location>
</feature>
<dbReference type="Pfam" id="PF10396">
    <property type="entry name" value="TrmE_N"/>
    <property type="match status" value="1"/>
</dbReference>
<feature type="binding site" evidence="6">
    <location>
        <position position="57"/>
    </location>
    <ligand>
        <name>(6S)-5-formyl-5,6,7,8-tetrahydrofolate</name>
        <dbReference type="ChEBI" id="CHEBI:57457"/>
    </ligand>
</feature>
<keyword evidence="4 6" id="KW-0630">Potassium</keyword>
<comment type="caution">
    <text evidence="6">Lacks conserved residue(s) required for the propagation of feature annotation.</text>
</comment>
<dbReference type="InterPro" id="IPR027368">
    <property type="entry name" value="MnmE_dom2"/>
</dbReference>
<feature type="binding site" evidence="6">
    <location>
        <position position="96"/>
    </location>
    <ligand>
        <name>(6S)-5-formyl-5,6,7,8-tetrahydrofolate</name>
        <dbReference type="ChEBI" id="CHEBI:57457"/>
    </ligand>
</feature>
<sequence>MATRLFAPRDPRLDPAALPPRRLVLGRALGSQGREVDQVLAVRFPAPRSYTTQEVVELQSHGGPAVLRALLAAALEAGCRLARPGEFTLRAYLGGRLDLSQAEAVAQLIAAQSEGEAGLALAGLAGGLSQVLGPVRRALTLAAATVEAAIDFPEETNELAGPALAEELRAQALEPLRRVVARRQSGRVWREGALVVLCGRPNVGKSSLFNALLGQNRAIVTPTAGTTRDAIEESALLGGVVCRLTDTAGLGLEPGELEALGRAAARERLGRADLALVVLDQGAPLTGEDRHVLDITRDISRVLTLNKSDLMPAWQAEELAGEGAPALRVSAKHSSGLEELAEAVGAALTGGQPEPAPGEAVASQRQAEALVACAAALERAIAGLEAPEVAAELVSLDLAGALARLGEVDGVDAPEAVIEAVFDQFCVGK</sequence>
<feature type="binding site" evidence="6">
    <location>
        <position position="22"/>
    </location>
    <ligand>
        <name>(6S)-5-formyl-5,6,7,8-tetrahydrofolate</name>
        <dbReference type="ChEBI" id="CHEBI:57457"/>
    </ligand>
</feature>